<evidence type="ECO:0000259" key="4">
    <source>
        <dbReference type="PROSITE" id="PS51755"/>
    </source>
</evidence>
<dbReference type="KEGG" id="cfar:CI104_20190"/>
<evidence type="ECO:0000256" key="3">
    <source>
        <dbReference type="SAM" id="Phobius"/>
    </source>
</evidence>
<dbReference type="GO" id="GO:0006355">
    <property type="term" value="P:regulation of DNA-templated transcription"/>
    <property type="evidence" value="ECO:0007669"/>
    <property type="project" value="InterPro"/>
</dbReference>
<dbReference type="InterPro" id="IPR016032">
    <property type="entry name" value="Sig_transdc_resp-reg_C-effctor"/>
</dbReference>
<reference evidence="5" key="2">
    <citation type="submission" date="2020-11" db="EMBL/GenBank/DDBJ databases">
        <authorList>
            <consortium name="NCBI Pathogen Detection Project"/>
        </authorList>
    </citation>
    <scope>NUCLEOTIDE SEQUENCE</scope>
    <source>
        <strain evidence="5">YDC697-2</strain>
    </source>
</reference>
<dbReference type="AlphaFoldDB" id="A0A8H9TVZ4"/>
<dbReference type="SUPFAM" id="SSF46894">
    <property type="entry name" value="C-terminal effector domain of the bipartite response regulators"/>
    <property type="match status" value="1"/>
</dbReference>
<evidence type="ECO:0000256" key="2">
    <source>
        <dbReference type="PROSITE-ProRule" id="PRU01091"/>
    </source>
</evidence>
<dbReference type="EMBL" id="DACSDU010000009">
    <property type="protein sequence ID" value="HAT1586197.1"/>
    <property type="molecule type" value="Genomic_DNA"/>
</dbReference>
<evidence type="ECO:0000256" key="1">
    <source>
        <dbReference type="ARBA" id="ARBA00023125"/>
    </source>
</evidence>
<dbReference type="GO" id="GO:0000160">
    <property type="term" value="P:phosphorelay signal transduction system"/>
    <property type="evidence" value="ECO:0007669"/>
    <property type="project" value="InterPro"/>
</dbReference>
<keyword evidence="1 2" id="KW-0238">DNA-binding</keyword>
<dbReference type="Gene3D" id="1.10.10.10">
    <property type="entry name" value="Winged helix-like DNA-binding domain superfamily/Winged helix DNA-binding domain"/>
    <property type="match status" value="1"/>
</dbReference>
<gene>
    <name evidence="5" type="ORF">I8Y00_002546</name>
</gene>
<comment type="caution">
    <text evidence="5">The sequence shown here is derived from an EMBL/GenBank/DDBJ whole genome shotgun (WGS) entry which is preliminary data.</text>
</comment>
<dbReference type="PROSITE" id="PS51755">
    <property type="entry name" value="OMPR_PHOB"/>
    <property type="match status" value="1"/>
</dbReference>
<accession>A0A8H9TVZ4</accession>
<evidence type="ECO:0000313" key="5">
    <source>
        <dbReference type="EMBL" id="HAT1586197.1"/>
    </source>
</evidence>
<feature type="DNA-binding region" description="OmpR/PhoB-type" evidence="2">
    <location>
        <begin position="1"/>
        <end position="103"/>
    </location>
</feature>
<reference evidence="5" key="1">
    <citation type="journal article" date="2018" name="Genome Biol.">
        <title>SKESA: strategic k-mer extension for scrupulous assemblies.</title>
        <authorList>
            <person name="Souvorov A."/>
            <person name="Agarwala R."/>
            <person name="Lipman D.J."/>
        </authorList>
    </citation>
    <scope>NUCLEOTIDE SEQUENCE</scope>
    <source>
        <strain evidence="5">YDC697-2</strain>
    </source>
</reference>
<proteinExistence type="predicted"/>
<feature type="domain" description="OmpR/PhoB-type" evidence="4">
    <location>
        <begin position="1"/>
        <end position="103"/>
    </location>
</feature>
<dbReference type="InterPro" id="IPR036388">
    <property type="entry name" value="WH-like_DNA-bd_sf"/>
</dbReference>
<dbReference type="Pfam" id="PF00486">
    <property type="entry name" value="Trans_reg_C"/>
    <property type="match status" value="1"/>
</dbReference>
<dbReference type="GeneID" id="92971948"/>
<dbReference type="OrthoDB" id="6311790at2"/>
<keyword evidence="3" id="KW-1133">Transmembrane helix</keyword>
<protein>
    <recommendedName>
        <fullName evidence="4">OmpR/PhoB-type domain-containing protein</fullName>
    </recommendedName>
</protein>
<name>A0A8H9TVZ4_9ENTR</name>
<dbReference type="InterPro" id="IPR001867">
    <property type="entry name" value="OmpR/PhoB-type_DNA-bd"/>
</dbReference>
<dbReference type="RefSeq" id="WP_052425411.1">
    <property type="nucleotide sequence ID" value="NZ_CABMNX010000001.1"/>
</dbReference>
<keyword evidence="3" id="KW-0472">Membrane</keyword>
<sequence>MDYIIEDTIRFNTEDRSLTHVETSDNIFLAMPGCFLLEYLVKNQGTIFTRNQLLDDIFKKNELVDSDSNLSQNVSMLRKSFRDLGISKDILLTKPRIGLLLSEEVKVTEMSPQPTRTLKKKFSIKSGINLFSILLSLTVALLLSVWSYIYHQEHFSALPLPKAENINGCKVHILSKTEQAKESLASLIQKESLQCNDEDVLYYLENDSVNIATESLVHCRSSTSATPVCEKYLARGPL</sequence>
<dbReference type="GO" id="GO:0003677">
    <property type="term" value="F:DNA binding"/>
    <property type="evidence" value="ECO:0007669"/>
    <property type="project" value="UniProtKB-UniRule"/>
</dbReference>
<keyword evidence="3" id="KW-0812">Transmembrane</keyword>
<dbReference type="SMART" id="SM00862">
    <property type="entry name" value="Trans_reg_C"/>
    <property type="match status" value="1"/>
</dbReference>
<organism evidence="5">
    <name type="scientific">Citrobacter farmeri</name>
    <dbReference type="NCBI Taxonomy" id="67824"/>
    <lineage>
        <taxon>Bacteria</taxon>
        <taxon>Pseudomonadati</taxon>
        <taxon>Pseudomonadota</taxon>
        <taxon>Gammaproteobacteria</taxon>
        <taxon>Enterobacterales</taxon>
        <taxon>Enterobacteriaceae</taxon>
        <taxon>Citrobacter</taxon>
    </lineage>
</organism>
<dbReference type="Proteomes" id="UP000864563">
    <property type="component" value="Unassembled WGS sequence"/>
</dbReference>
<feature type="transmembrane region" description="Helical" evidence="3">
    <location>
        <begin position="128"/>
        <end position="149"/>
    </location>
</feature>